<dbReference type="PRINTS" id="PR00056">
    <property type="entry name" value="HSFDOMAIN"/>
</dbReference>
<feature type="compositionally biased region" description="Polar residues" evidence="11">
    <location>
        <begin position="19"/>
        <end position="31"/>
    </location>
</feature>
<sequence>MENIRGVVGSPSNDRETLNCPSSPPVRQSTIRMEEKSRASTGSQEQVAPFVAKTYEMVEDPSSDLLIRWGKKNNSFVVADPNDFSHYLLPSFFKHRNFSSFIRQLNTYGFRKVDPDRWEFAHESFLRGQTRLLPLVTRRRKSEGGLHGSSSKDGVEGEEERVLLQELHRLRQEQKALDEEVTVMSRRLQATERRPQQLMSFLVKVAQDPNLLQKLVQSKQQQQASMEKKKRRLSAALPLPKDYGILLPFGEVAAMEPTTFDPLGISGSDDGGLSVRSQPECNLMGTGSGTASLLAFPYSSLDRGFL</sequence>
<keyword evidence="14" id="KW-1185">Reference proteome</keyword>
<evidence type="ECO:0000313" key="13">
    <source>
        <dbReference type="EMBL" id="URE34016.1"/>
    </source>
</evidence>
<dbReference type="PANTHER" id="PTHR10015:SF332">
    <property type="entry name" value="HEAT STRESS TRANSCRIPTION FACTOR C-1"/>
    <property type="match status" value="1"/>
</dbReference>
<reference evidence="13" key="1">
    <citation type="submission" date="2022-05" db="EMBL/GenBank/DDBJ databases">
        <title>The Musa troglodytarum L. genome provides insights into the mechanism of non-climacteric behaviour and enrichment of carotenoids.</title>
        <authorList>
            <person name="Wang J."/>
        </authorList>
    </citation>
    <scope>NUCLEOTIDE SEQUENCE</scope>
    <source>
        <tissue evidence="13">Leaf</tissue>
    </source>
</reference>
<comment type="similarity">
    <text evidence="9">Belongs to the HSF family.</text>
</comment>
<dbReference type="Proteomes" id="UP001055439">
    <property type="component" value="Chromosome 8"/>
</dbReference>
<organism evidence="13 14">
    <name type="scientific">Musa troglodytarum</name>
    <name type="common">fe'i banana</name>
    <dbReference type="NCBI Taxonomy" id="320322"/>
    <lineage>
        <taxon>Eukaryota</taxon>
        <taxon>Viridiplantae</taxon>
        <taxon>Streptophyta</taxon>
        <taxon>Embryophyta</taxon>
        <taxon>Tracheophyta</taxon>
        <taxon>Spermatophyta</taxon>
        <taxon>Magnoliopsida</taxon>
        <taxon>Liliopsida</taxon>
        <taxon>Zingiberales</taxon>
        <taxon>Musaceae</taxon>
        <taxon>Musa</taxon>
    </lineage>
</organism>
<dbReference type="InterPro" id="IPR036390">
    <property type="entry name" value="WH_DNA-bd_sf"/>
</dbReference>
<evidence type="ECO:0000256" key="5">
    <source>
        <dbReference type="ARBA" id="ARBA00023016"/>
    </source>
</evidence>
<keyword evidence="4" id="KW-0805">Transcription regulation</keyword>
<feature type="region of interest" description="Disordered" evidence="11">
    <location>
        <begin position="1"/>
        <end position="45"/>
    </location>
</feature>
<dbReference type="InterPro" id="IPR000232">
    <property type="entry name" value="HSF_DNA-bd"/>
</dbReference>
<feature type="coiled-coil region" evidence="10">
    <location>
        <begin position="160"/>
        <end position="187"/>
    </location>
</feature>
<dbReference type="GO" id="GO:0034605">
    <property type="term" value="P:cellular response to heat"/>
    <property type="evidence" value="ECO:0007669"/>
    <property type="project" value="TreeGrafter"/>
</dbReference>
<evidence type="ECO:0000256" key="7">
    <source>
        <dbReference type="ARBA" id="ARBA00023163"/>
    </source>
</evidence>
<dbReference type="GO" id="GO:0003700">
    <property type="term" value="F:DNA-binding transcription factor activity"/>
    <property type="evidence" value="ECO:0007669"/>
    <property type="project" value="InterPro"/>
</dbReference>
<dbReference type="OrthoDB" id="60033at2759"/>
<evidence type="ECO:0000313" key="14">
    <source>
        <dbReference type="Proteomes" id="UP001055439"/>
    </source>
</evidence>
<evidence type="ECO:0000256" key="11">
    <source>
        <dbReference type="SAM" id="MobiDB-lite"/>
    </source>
</evidence>
<feature type="domain" description="HSF-type DNA-binding" evidence="12">
    <location>
        <begin position="89"/>
        <end position="113"/>
    </location>
</feature>
<dbReference type="Gene3D" id="1.10.10.10">
    <property type="entry name" value="Winged helix-like DNA-binding domain superfamily/Winged helix DNA-binding domain"/>
    <property type="match status" value="1"/>
</dbReference>
<keyword evidence="8" id="KW-0539">Nucleus</keyword>
<evidence type="ECO:0000256" key="4">
    <source>
        <dbReference type="ARBA" id="ARBA00023015"/>
    </source>
</evidence>
<keyword evidence="6 13" id="KW-0238">DNA-binding</keyword>
<dbReference type="GO" id="GO:0000978">
    <property type="term" value="F:RNA polymerase II cis-regulatory region sequence-specific DNA binding"/>
    <property type="evidence" value="ECO:0007669"/>
    <property type="project" value="TreeGrafter"/>
</dbReference>
<name>A0A9E7HGD4_9LILI</name>
<gene>
    <name evidence="13" type="ORF">MUK42_17036</name>
</gene>
<dbReference type="GO" id="GO:0005634">
    <property type="term" value="C:nucleus"/>
    <property type="evidence" value="ECO:0007669"/>
    <property type="project" value="UniProtKB-SubCell"/>
</dbReference>
<dbReference type="Pfam" id="PF00447">
    <property type="entry name" value="HSF_DNA-bind"/>
    <property type="match status" value="1"/>
</dbReference>
<dbReference type="GO" id="GO:0006357">
    <property type="term" value="P:regulation of transcription by RNA polymerase II"/>
    <property type="evidence" value="ECO:0007669"/>
    <property type="project" value="TreeGrafter"/>
</dbReference>
<dbReference type="FunFam" id="1.10.10.10:FF:000037">
    <property type="entry name" value="Heat stress transcription factor B-4"/>
    <property type="match status" value="1"/>
</dbReference>
<accession>A0A9E7HGD4</accession>
<comment type="subunit">
    <text evidence="2">Homotrimer.</text>
</comment>
<protein>
    <submittedName>
        <fullName evidence="13">HSF-type DNA-binding</fullName>
    </submittedName>
</protein>
<dbReference type="InterPro" id="IPR036388">
    <property type="entry name" value="WH-like_DNA-bd_sf"/>
</dbReference>
<comment type="subcellular location">
    <subcellularLocation>
        <location evidence="1">Nucleus</location>
    </subcellularLocation>
</comment>
<evidence type="ECO:0000256" key="3">
    <source>
        <dbReference type="ARBA" id="ARBA00022553"/>
    </source>
</evidence>
<dbReference type="AlphaFoldDB" id="A0A9E7HGD4"/>
<evidence type="ECO:0000256" key="9">
    <source>
        <dbReference type="RuleBase" id="RU004020"/>
    </source>
</evidence>
<proteinExistence type="inferred from homology"/>
<dbReference type="SMART" id="SM00415">
    <property type="entry name" value="HSF"/>
    <property type="match status" value="1"/>
</dbReference>
<evidence type="ECO:0000256" key="8">
    <source>
        <dbReference type="ARBA" id="ARBA00023242"/>
    </source>
</evidence>
<dbReference type="PANTHER" id="PTHR10015">
    <property type="entry name" value="HEAT SHOCK TRANSCRIPTION FACTOR"/>
    <property type="match status" value="1"/>
</dbReference>
<evidence type="ECO:0000256" key="10">
    <source>
        <dbReference type="SAM" id="Coils"/>
    </source>
</evidence>
<keyword evidence="5" id="KW-0346">Stress response</keyword>
<dbReference type="PROSITE" id="PS00434">
    <property type="entry name" value="HSF_DOMAIN"/>
    <property type="match status" value="1"/>
</dbReference>
<evidence type="ECO:0000259" key="12">
    <source>
        <dbReference type="PROSITE" id="PS00434"/>
    </source>
</evidence>
<evidence type="ECO:0000256" key="1">
    <source>
        <dbReference type="ARBA" id="ARBA00004123"/>
    </source>
</evidence>
<dbReference type="SUPFAM" id="SSF46785">
    <property type="entry name" value="Winged helix' DNA-binding domain"/>
    <property type="match status" value="1"/>
</dbReference>
<evidence type="ECO:0000256" key="2">
    <source>
        <dbReference type="ARBA" id="ARBA00011233"/>
    </source>
</evidence>
<keyword evidence="3" id="KW-0597">Phosphoprotein</keyword>
<keyword evidence="7" id="KW-0804">Transcription</keyword>
<keyword evidence="10" id="KW-0175">Coiled coil</keyword>
<dbReference type="EMBL" id="CP097510">
    <property type="protein sequence ID" value="URE34016.1"/>
    <property type="molecule type" value="Genomic_DNA"/>
</dbReference>
<evidence type="ECO:0000256" key="6">
    <source>
        <dbReference type="ARBA" id="ARBA00023125"/>
    </source>
</evidence>